<dbReference type="GO" id="GO:0110051">
    <property type="term" value="P:metabolite repair"/>
    <property type="evidence" value="ECO:0007669"/>
    <property type="project" value="TreeGrafter"/>
</dbReference>
<protein>
    <recommendedName>
        <fullName evidence="19">Bifunctional NAD(P)H-hydrate repair enzyme</fullName>
    </recommendedName>
    <alternativeName>
        <fullName evidence="19">Nicotinamide nucleotide repair protein</fullName>
    </alternativeName>
    <domain>
        <recommendedName>
            <fullName evidence="19">ADP-dependent (S)-NAD(P)H-hydrate dehydratase</fullName>
            <ecNumber evidence="19">4.2.1.136</ecNumber>
        </recommendedName>
        <alternativeName>
            <fullName evidence="19">ADP-dependent NAD(P)HX dehydratase</fullName>
        </alternativeName>
    </domain>
    <domain>
        <recommendedName>
            <fullName evidence="19">NAD(P)H-hydrate epimerase</fullName>
            <ecNumber evidence="19">5.1.99.6</ecNumber>
        </recommendedName>
    </domain>
</protein>
<dbReference type="GO" id="GO:0005524">
    <property type="term" value="F:ATP binding"/>
    <property type="evidence" value="ECO:0007669"/>
    <property type="project" value="UniProtKB-UniRule"/>
</dbReference>
<dbReference type="PROSITE" id="PS01050">
    <property type="entry name" value="YJEF_C_2"/>
    <property type="match status" value="1"/>
</dbReference>
<evidence type="ECO:0000256" key="6">
    <source>
        <dbReference type="ARBA" id="ARBA00022741"/>
    </source>
</evidence>
<comment type="caution">
    <text evidence="22">The sequence shown here is derived from an EMBL/GenBank/DDBJ whole genome shotgun (WGS) entry which is preliminary data.</text>
</comment>
<comment type="catalytic activity">
    <reaction evidence="16 17 19">
        <text>(6S)-NADPHX + ADP = AMP + phosphate + NADPH + H(+)</text>
        <dbReference type="Rhea" id="RHEA:32235"/>
        <dbReference type="ChEBI" id="CHEBI:15378"/>
        <dbReference type="ChEBI" id="CHEBI:43474"/>
        <dbReference type="ChEBI" id="CHEBI:57783"/>
        <dbReference type="ChEBI" id="CHEBI:64076"/>
        <dbReference type="ChEBI" id="CHEBI:456215"/>
        <dbReference type="ChEBI" id="CHEBI:456216"/>
        <dbReference type="EC" id="4.2.1.136"/>
    </reaction>
</comment>
<evidence type="ECO:0000256" key="10">
    <source>
        <dbReference type="ARBA" id="ARBA00023027"/>
    </source>
</evidence>
<reference evidence="22 23" key="1">
    <citation type="journal article" date="2014" name="PLoS Genet.">
        <title>Phylogenetically driven sequencing of extremely halophilic archaea reveals strategies for static and dynamic osmo-response.</title>
        <authorList>
            <person name="Becker E.A."/>
            <person name="Seitzer P.M."/>
            <person name="Tritt A."/>
            <person name="Larsen D."/>
            <person name="Krusor M."/>
            <person name="Yao A.I."/>
            <person name="Wu D."/>
            <person name="Madern D."/>
            <person name="Eisen J.A."/>
            <person name="Darling A.E."/>
            <person name="Facciotti M.T."/>
        </authorList>
    </citation>
    <scope>NUCLEOTIDE SEQUENCE [LARGE SCALE GENOMIC DNA]</scope>
    <source>
        <strain evidence="22 23">SP2</strain>
    </source>
</reference>
<dbReference type="HAMAP" id="MF_01965">
    <property type="entry name" value="NADHX_dehydratase"/>
    <property type="match status" value="1"/>
</dbReference>
<feature type="domain" description="YjeF C-terminal" evidence="20">
    <location>
        <begin position="243"/>
        <end position="491"/>
    </location>
</feature>
<comment type="catalytic activity">
    <reaction evidence="2 18 19">
        <text>(6R)-NADPHX = (6S)-NADPHX</text>
        <dbReference type="Rhea" id="RHEA:32227"/>
        <dbReference type="ChEBI" id="CHEBI:64076"/>
        <dbReference type="ChEBI" id="CHEBI:64077"/>
        <dbReference type="EC" id="5.1.99.6"/>
    </reaction>
</comment>
<feature type="domain" description="YjeF N-terminal" evidence="21">
    <location>
        <begin position="24"/>
        <end position="222"/>
    </location>
</feature>
<accession>L9XY11</accession>
<dbReference type="SUPFAM" id="SSF64153">
    <property type="entry name" value="YjeF N-terminal domain-like"/>
    <property type="match status" value="1"/>
</dbReference>
<dbReference type="Proteomes" id="UP000011613">
    <property type="component" value="Unassembled WGS sequence"/>
</dbReference>
<evidence type="ECO:0000256" key="12">
    <source>
        <dbReference type="ARBA" id="ARBA00023239"/>
    </source>
</evidence>
<evidence type="ECO:0000256" key="16">
    <source>
        <dbReference type="ARBA" id="ARBA00049209"/>
    </source>
</evidence>
<dbReference type="PATRIC" id="fig|797304.7.peg.2643"/>
<evidence type="ECO:0000313" key="23">
    <source>
        <dbReference type="Proteomes" id="UP000011613"/>
    </source>
</evidence>
<proteinExistence type="inferred from homology"/>
<dbReference type="Pfam" id="PF01256">
    <property type="entry name" value="Carb_kinase"/>
    <property type="match status" value="1"/>
</dbReference>
<dbReference type="Gene3D" id="3.40.50.10260">
    <property type="entry name" value="YjeF N-terminal domain"/>
    <property type="match status" value="1"/>
</dbReference>
<feature type="binding site" evidence="18">
    <location>
        <position position="137"/>
    </location>
    <ligand>
        <name>K(+)</name>
        <dbReference type="ChEBI" id="CHEBI:29103"/>
    </ligand>
</feature>
<dbReference type="PROSITE" id="PS51383">
    <property type="entry name" value="YJEF_C_3"/>
    <property type="match status" value="1"/>
</dbReference>
<comment type="function">
    <text evidence="14 19">Bifunctional enzyme that catalyzes the epimerization of the S- and R-forms of NAD(P)HX and the dehydration of the S-form of NAD(P)HX at the expense of ADP, which is converted to AMP. This allows the repair of both epimers of NAD(P)HX, a damaged form of NAD(P)H that is a result of enzymatic or heat-dependent hydration.</text>
</comment>
<dbReference type="PROSITE" id="PS51385">
    <property type="entry name" value="YJEF_N"/>
    <property type="match status" value="1"/>
</dbReference>
<dbReference type="InterPro" id="IPR029056">
    <property type="entry name" value="Ribokinase-like"/>
</dbReference>
<evidence type="ECO:0000256" key="1">
    <source>
        <dbReference type="ARBA" id="ARBA00000013"/>
    </source>
</evidence>
<comment type="similarity">
    <text evidence="4 19">In the C-terminal section; belongs to the NnrD/CARKD family.</text>
</comment>
<dbReference type="NCBIfam" id="TIGR00197">
    <property type="entry name" value="yjeF_nterm"/>
    <property type="match status" value="1"/>
</dbReference>
<evidence type="ECO:0000256" key="11">
    <source>
        <dbReference type="ARBA" id="ARBA00023235"/>
    </source>
</evidence>
<feature type="binding site" evidence="18">
    <location>
        <position position="170"/>
    </location>
    <ligand>
        <name>(6S)-NADPHX</name>
        <dbReference type="ChEBI" id="CHEBI:64076"/>
    </ligand>
</feature>
<evidence type="ECO:0000256" key="5">
    <source>
        <dbReference type="ARBA" id="ARBA00022723"/>
    </source>
</evidence>
<dbReference type="PANTHER" id="PTHR12592">
    <property type="entry name" value="ATP-DEPENDENT (S)-NAD(P)H-HYDRATE DEHYDRATASE FAMILY MEMBER"/>
    <property type="match status" value="1"/>
</dbReference>
<dbReference type="InterPro" id="IPR000631">
    <property type="entry name" value="CARKD"/>
</dbReference>
<evidence type="ECO:0000259" key="20">
    <source>
        <dbReference type="PROSITE" id="PS51383"/>
    </source>
</evidence>
<dbReference type="InterPro" id="IPR036652">
    <property type="entry name" value="YjeF_N_dom_sf"/>
</dbReference>
<dbReference type="Gene3D" id="3.40.1190.20">
    <property type="match status" value="1"/>
</dbReference>
<dbReference type="GO" id="GO:0046872">
    <property type="term" value="F:metal ion binding"/>
    <property type="evidence" value="ECO:0007669"/>
    <property type="project" value="UniProtKB-UniRule"/>
</dbReference>
<dbReference type="InterPro" id="IPR030677">
    <property type="entry name" value="Nnr"/>
</dbReference>
<evidence type="ECO:0000256" key="2">
    <source>
        <dbReference type="ARBA" id="ARBA00000909"/>
    </source>
</evidence>
<evidence type="ECO:0000256" key="3">
    <source>
        <dbReference type="ARBA" id="ARBA00006001"/>
    </source>
</evidence>
<dbReference type="PIRSF" id="PIRSF017184">
    <property type="entry name" value="Nnr"/>
    <property type="match status" value="1"/>
</dbReference>
<comment type="subunit">
    <text evidence="17">Homotetramer.</text>
</comment>
<keyword evidence="8 17" id="KW-0521">NADP</keyword>
<comment type="cofactor">
    <cofactor evidence="17">
        <name>Mg(2+)</name>
        <dbReference type="ChEBI" id="CHEBI:18420"/>
    </cofactor>
</comment>
<evidence type="ECO:0000256" key="9">
    <source>
        <dbReference type="ARBA" id="ARBA00022958"/>
    </source>
</evidence>
<keyword evidence="7 17" id="KW-0067">ATP-binding</keyword>
<dbReference type="EC" id="5.1.99.6" evidence="19"/>
<evidence type="ECO:0000256" key="13">
    <source>
        <dbReference type="ARBA" id="ARBA00023268"/>
    </source>
</evidence>
<feature type="binding site" evidence="18">
    <location>
        <position position="72"/>
    </location>
    <ligand>
        <name>K(+)</name>
        <dbReference type="ChEBI" id="CHEBI:29103"/>
    </ligand>
</feature>
<evidence type="ECO:0000256" key="19">
    <source>
        <dbReference type="PIRNR" id="PIRNR017184"/>
    </source>
</evidence>
<comment type="similarity">
    <text evidence="17">Belongs to the NnrD/CARKD family.</text>
</comment>
<dbReference type="PANTHER" id="PTHR12592:SF0">
    <property type="entry name" value="ATP-DEPENDENT (S)-NAD(P)H-HYDRATE DEHYDRATASE"/>
    <property type="match status" value="1"/>
</dbReference>
<keyword evidence="22" id="KW-0418">Kinase</keyword>
<comment type="caution">
    <text evidence="17">Lacks conserved residue(s) required for the propagation of feature annotation.</text>
</comment>
<name>L9XY11_NATGS</name>
<dbReference type="NCBIfam" id="TIGR00196">
    <property type="entry name" value="yjeF_cterm"/>
    <property type="match status" value="1"/>
</dbReference>
<comment type="catalytic activity">
    <reaction evidence="1 18 19">
        <text>(6R)-NADHX = (6S)-NADHX</text>
        <dbReference type="Rhea" id="RHEA:32215"/>
        <dbReference type="ChEBI" id="CHEBI:64074"/>
        <dbReference type="ChEBI" id="CHEBI:64075"/>
        <dbReference type="EC" id="5.1.99.6"/>
    </reaction>
</comment>
<evidence type="ECO:0000256" key="18">
    <source>
        <dbReference type="HAMAP-Rule" id="MF_01966"/>
    </source>
</evidence>
<keyword evidence="22" id="KW-0808">Transferase</keyword>
<feature type="binding site" evidence="17">
    <location>
        <position position="434"/>
    </location>
    <ligand>
        <name>(6S)-NADPHX</name>
        <dbReference type="ChEBI" id="CHEBI:64076"/>
    </ligand>
</feature>
<comment type="cofactor">
    <cofactor evidence="18 19">
        <name>K(+)</name>
        <dbReference type="ChEBI" id="CHEBI:29103"/>
    </cofactor>
    <text evidence="18 19">Binds 1 potassium ion per subunit.</text>
</comment>
<dbReference type="GO" id="GO:0052855">
    <property type="term" value="F:ADP-dependent NAD(P)H-hydrate dehydratase activity"/>
    <property type="evidence" value="ECO:0007669"/>
    <property type="project" value="UniProtKB-UniRule"/>
</dbReference>
<keyword evidence="10 17" id="KW-0520">NAD</keyword>
<keyword evidence="9 18" id="KW-0630">Potassium</keyword>
<comment type="function">
    <text evidence="18">Catalyzes the epimerization of the S- and R-forms of NAD(P)HX, a damaged form of NAD(P)H that is a result of enzymatic or heat-dependent hydration. This is a prerequisite for the S-specific NAD(P)H-hydrate dehydratase to allow the repair of both epimers of NAD(P)HX.</text>
</comment>
<comment type="similarity">
    <text evidence="3 19">In the N-terminal section; belongs to the NnrE/AIBP family.</text>
</comment>
<dbReference type="Pfam" id="PF03853">
    <property type="entry name" value="YjeF_N"/>
    <property type="match status" value="1"/>
</dbReference>
<dbReference type="GO" id="GO:0016301">
    <property type="term" value="F:kinase activity"/>
    <property type="evidence" value="ECO:0007669"/>
    <property type="project" value="UniProtKB-KW"/>
</dbReference>
<sequence length="494" mass="51053">MSVASAILNGRPVERSSMITGSRMAAVDENAAALGVPRKQLMESSGNAVARAIREVAKPDSSVAIVAGRGNNGGDAFAAARFLEADDVTTLLLGRAENIGTEIARENWDVLEQTDHDTREIEDSSGFDLPDADVVVDAMLGTGISGDLREPVATAAEAINDATATVVAVDVPTGFDADGGDHAENRVEADHVVTFHDAKPGLEDLTAEVIVADIGIPAAAERFVGPGDVSLARPDGREGRPYVVGGGPYTGAPALAAQAALRAGAELSFVAAPESVADEIQGYAADLVVQPYEEEVLTPGRADDLLETAREYDNPVVLGPGLGTADETLEAARQFLASYDGRVVVDADALEIVPEIETDATLVCTPNRAELVGMGGPDASDLRPVADDIETFTAELDQVDVMLAKGATDVITDGERTRISRSGTAGMKVGGTGDTLAGIVAALLEYAEPLDAASAGAHVNGLAGERLAKDDEYGFLASELLEEIPAVLWGDGDV</sequence>
<feature type="binding site" evidence="18">
    <location>
        <position position="173"/>
    </location>
    <ligand>
        <name>K(+)</name>
        <dbReference type="ChEBI" id="CHEBI:29103"/>
    </ligand>
</feature>
<evidence type="ECO:0000259" key="21">
    <source>
        <dbReference type="PROSITE" id="PS51385"/>
    </source>
</evidence>
<evidence type="ECO:0000256" key="14">
    <source>
        <dbReference type="ARBA" id="ARBA00025153"/>
    </source>
</evidence>
<dbReference type="AlphaFoldDB" id="L9XY11"/>
<dbReference type="InterPro" id="IPR004443">
    <property type="entry name" value="YjeF_N_dom"/>
</dbReference>
<feature type="binding site" evidence="18">
    <location>
        <begin position="141"/>
        <end position="147"/>
    </location>
    <ligand>
        <name>(6S)-NADPHX</name>
        <dbReference type="ChEBI" id="CHEBI:64076"/>
    </ligand>
</feature>
<keyword evidence="6 17" id="KW-0547">Nucleotide-binding</keyword>
<keyword evidence="13" id="KW-0511">Multifunctional enzyme</keyword>
<keyword evidence="5 18" id="KW-0479">Metal-binding</keyword>
<dbReference type="SUPFAM" id="SSF53613">
    <property type="entry name" value="Ribokinase-like"/>
    <property type="match status" value="1"/>
</dbReference>
<evidence type="ECO:0000256" key="15">
    <source>
        <dbReference type="ARBA" id="ARBA00048238"/>
    </source>
</evidence>
<dbReference type="GO" id="GO:0046496">
    <property type="term" value="P:nicotinamide nucleotide metabolic process"/>
    <property type="evidence" value="ECO:0007669"/>
    <property type="project" value="UniProtKB-UniRule"/>
</dbReference>
<dbReference type="EC" id="4.2.1.136" evidence="19"/>
<dbReference type="InterPro" id="IPR017953">
    <property type="entry name" value="Carbohydrate_kinase_pred_CS"/>
</dbReference>
<evidence type="ECO:0000256" key="7">
    <source>
        <dbReference type="ARBA" id="ARBA00022840"/>
    </source>
</evidence>
<dbReference type="CDD" id="cd01171">
    <property type="entry name" value="YXKO-related"/>
    <property type="match status" value="1"/>
</dbReference>
<feature type="binding site" evidence="17">
    <location>
        <position position="321"/>
    </location>
    <ligand>
        <name>(6S)-NADPHX</name>
        <dbReference type="ChEBI" id="CHEBI:64076"/>
    </ligand>
</feature>
<keyword evidence="11 18" id="KW-0413">Isomerase</keyword>
<dbReference type="HAMAP" id="MF_01966">
    <property type="entry name" value="NADHX_epimerase"/>
    <property type="match status" value="1"/>
</dbReference>
<dbReference type="EMBL" id="AOIC01000089">
    <property type="protein sequence ID" value="ELY66685.1"/>
    <property type="molecule type" value="Genomic_DNA"/>
</dbReference>
<comment type="function">
    <text evidence="17">Catalyzes the dehydration of the S-form of NAD(P)HX at the expense of ADP, which is converted to AMP. Together with NAD(P)HX epimerase, which catalyzes the epimerization of the S- and R-forms, the enzyme allows the repair of both epimers of NAD(P)HX, a damaged form of NAD(P)H that is a result of enzymatic or heat-dependent hydration.</text>
</comment>
<evidence type="ECO:0000256" key="17">
    <source>
        <dbReference type="HAMAP-Rule" id="MF_01965"/>
    </source>
</evidence>
<comment type="catalytic activity">
    <reaction evidence="15 17 19">
        <text>(6S)-NADHX + ADP = AMP + phosphate + NADH + H(+)</text>
        <dbReference type="Rhea" id="RHEA:32223"/>
        <dbReference type="ChEBI" id="CHEBI:15378"/>
        <dbReference type="ChEBI" id="CHEBI:43474"/>
        <dbReference type="ChEBI" id="CHEBI:57945"/>
        <dbReference type="ChEBI" id="CHEBI:64074"/>
        <dbReference type="ChEBI" id="CHEBI:456215"/>
        <dbReference type="ChEBI" id="CHEBI:456216"/>
        <dbReference type="EC" id="4.2.1.136"/>
    </reaction>
</comment>
<evidence type="ECO:0000256" key="8">
    <source>
        <dbReference type="ARBA" id="ARBA00022857"/>
    </source>
</evidence>
<feature type="binding site" evidence="17">
    <location>
        <position position="252"/>
    </location>
    <ligand>
        <name>(6S)-NADPHX</name>
        <dbReference type="ChEBI" id="CHEBI:64076"/>
    </ligand>
</feature>
<evidence type="ECO:0000313" key="22">
    <source>
        <dbReference type="EMBL" id="ELY66685.1"/>
    </source>
</evidence>
<feature type="binding site" evidence="17">
    <location>
        <position position="433"/>
    </location>
    <ligand>
        <name>AMP</name>
        <dbReference type="ChEBI" id="CHEBI:456215"/>
    </ligand>
</feature>
<keyword evidence="12 17" id="KW-0456">Lyase</keyword>
<feature type="binding site" evidence="18">
    <location>
        <begin position="71"/>
        <end position="75"/>
    </location>
    <ligand>
        <name>(6S)-NADPHX</name>
        <dbReference type="ChEBI" id="CHEBI:64076"/>
    </ligand>
</feature>
<evidence type="ECO:0000256" key="4">
    <source>
        <dbReference type="ARBA" id="ARBA00009524"/>
    </source>
</evidence>
<comment type="similarity">
    <text evidence="18">Belongs to the NnrE/AIBP family.</text>
</comment>
<gene>
    <name evidence="17" type="primary">nnrD</name>
    <name evidence="18" type="synonym">nnrE</name>
    <name evidence="22" type="ORF">C490_12972</name>
</gene>
<organism evidence="22 23">
    <name type="scientific">Natronobacterium gregoryi (strain ATCC 43098 / DSM 3393 / CCM 3738 / CIP 104747 / IAM 13177 / JCM 8860 / NBRC 102187 / NCIMB 2189 / SP2)</name>
    <dbReference type="NCBI Taxonomy" id="797304"/>
    <lineage>
        <taxon>Archaea</taxon>
        <taxon>Methanobacteriati</taxon>
        <taxon>Methanobacteriota</taxon>
        <taxon>Stenosarchaea group</taxon>
        <taxon>Halobacteria</taxon>
        <taxon>Halobacteriales</taxon>
        <taxon>Natrialbaceae</taxon>
        <taxon>Natronobacterium</taxon>
    </lineage>
</organism>
<dbReference type="GO" id="GO:0052856">
    <property type="term" value="F:NAD(P)HX epimerase activity"/>
    <property type="evidence" value="ECO:0007669"/>
    <property type="project" value="UniProtKB-UniRule"/>
</dbReference>